<dbReference type="PATRIC" id="fig|2064.6.peg.2445"/>
<reference evidence="6 7" key="1">
    <citation type="submission" date="2015-02" db="EMBL/GenBank/DDBJ databases">
        <title>Draft genome sequence of Kitasatospora griseola MF730-N6, a bafilomycin, terpentecin and satosporin producer.</title>
        <authorList>
            <person name="Arens J.C."/>
            <person name="Haltli B."/>
            <person name="Kerr R.G."/>
        </authorList>
    </citation>
    <scope>NUCLEOTIDE SEQUENCE [LARGE SCALE GENOMIC DNA]</scope>
    <source>
        <strain evidence="6 7">MF730-N6</strain>
    </source>
</reference>
<organism evidence="6 7">
    <name type="scientific">Kitasatospora griseola</name>
    <name type="common">Streptomyces griseolosporeus</name>
    <dbReference type="NCBI Taxonomy" id="2064"/>
    <lineage>
        <taxon>Bacteria</taxon>
        <taxon>Bacillati</taxon>
        <taxon>Actinomycetota</taxon>
        <taxon>Actinomycetes</taxon>
        <taxon>Kitasatosporales</taxon>
        <taxon>Streptomycetaceae</taxon>
        <taxon>Kitasatospora</taxon>
    </lineage>
</organism>
<dbReference type="PROSITE" id="PS50975">
    <property type="entry name" value="ATP_GRASP"/>
    <property type="match status" value="1"/>
</dbReference>
<dbReference type="GO" id="GO:0005524">
    <property type="term" value="F:ATP binding"/>
    <property type="evidence" value="ECO:0007669"/>
    <property type="project" value="UniProtKB-UniRule"/>
</dbReference>
<dbReference type="SUPFAM" id="SSF56059">
    <property type="entry name" value="Glutathione synthetase ATP-binding domain-like"/>
    <property type="match status" value="1"/>
</dbReference>
<dbReference type="STRING" id="2064.TR51_11400"/>
<dbReference type="AlphaFoldDB" id="A0A0D0N986"/>
<evidence type="ECO:0000313" key="7">
    <source>
        <dbReference type="Proteomes" id="UP000032066"/>
    </source>
</evidence>
<dbReference type="Proteomes" id="UP000032066">
    <property type="component" value="Unassembled WGS sequence"/>
</dbReference>
<evidence type="ECO:0000259" key="5">
    <source>
        <dbReference type="PROSITE" id="PS50975"/>
    </source>
</evidence>
<keyword evidence="7" id="KW-1185">Reference proteome</keyword>
<dbReference type="OrthoDB" id="24041at2"/>
<gene>
    <name evidence="6" type="ORF">TR51_11400</name>
</gene>
<keyword evidence="2 4" id="KW-0547">Nucleotide-binding</keyword>
<evidence type="ECO:0000256" key="4">
    <source>
        <dbReference type="PROSITE-ProRule" id="PRU00409"/>
    </source>
</evidence>
<keyword evidence="3 4" id="KW-0067">ATP-binding</keyword>
<evidence type="ECO:0000313" key="6">
    <source>
        <dbReference type="EMBL" id="KIQ64760.1"/>
    </source>
</evidence>
<protein>
    <recommendedName>
        <fullName evidence="5">ATP-grasp domain-containing protein</fullName>
    </recommendedName>
</protein>
<dbReference type="EMBL" id="JXZB01000002">
    <property type="protein sequence ID" value="KIQ64760.1"/>
    <property type="molecule type" value="Genomic_DNA"/>
</dbReference>
<feature type="domain" description="ATP-grasp" evidence="5">
    <location>
        <begin position="113"/>
        <end position="309"/>
    </location>
</feature>
<name>A0A0D0N986_KITGR</name>
<dbReference type="PANTHER" id="PTHR43585:SF2">
    <property type="entry name" value="ATP-GRASP ENZYME FSQD"/>
    <property type="match status" value="1"/>
</dbReference>
<sequence>MSEFRVAVVDAFGAAHGHVDAFGAVGGEVVQVQSTPELPFGVDPVDETRFGRVLVHDGDVDALATRLAALRPVAVLPGRETGVELADALSERLGLPTNGTRLSAARRDKYVQIETLRAHGVPAMRQLRTADETELRAWHEQLAGVAVVKPLRGYWGDGVSFCDTPEESVAALRRLRSRGTVHDEPIEEVVAQEYLVGAEYILNTVSSAGVHQLTDAWRTDRITANGVRDLVVAQVLMRCDEQPVPELAAYGRRVLDALGIRHGAAHLEIKLTPDGPRLVEAGARMSGLPYYTAELLGEGQLEWIVDAYARPERFRARAGRGYRRRHAFAWAALVAPAAGRLVRYRALDRVRELESFRDLTVLVEPGSPIGPTTYDRGYPATLTLAHPVDAVLQRDLNTVRYLDGAGMYEIE</sequence>
<dbReference type="GO" id="GO:0046872">
    <property type="term" value="F:metal ion binding"/>
    <property type="evidence" value="ECO:0007669"/>
    <property type="project" value="InterPro"/>
</dbReference>
<comment type="caution">
    <text evidence="6">The sequence shown here is derived from an EMBL/GenBank/DDBJ whole genome shotgun (WGS) entry which is preliminary data.</text>
</comment>
<dbReference type="PANTHER" id="PTHR43585">
    <property type="entry name" value="FUMIPYRROLE BIOSYNTHESIS PROTEIN C"/>
    <property type="match status" value="1"/>
</dbReference>
<dbReference type="Gene3D" id="3.30.470.20">
    <property type="entry name" value="ATP-grasp fold, B domain"/>
    <property type="match status" value="1"/>
</dbReference>
<evidence type="ECO:0000256" key="3">
    <source>
        <dbReference type="ARBA" id="ARBA00022840"/>
    </source>
</evidence>
<dbReference type="InterPro" id="IPR011761">
    <property type="entry name" value="ATP-grasp"/>
</dbReference>
<dbReference type="Pfam" id="PF13535">
    <property type="entry name" value="ATP-grasp_4"/>
    <property type="match status" value="1"/>
</dbReference>
<dbReference type="RefSeq" id="WP_043910569.1">
    <property type="nucleotide sequence ID" value="NZ_JXZB01000002.1"/>
</dbReference>
<evidence type="ECO:0000256" key="2">
    <source>
        <dbReference type="ARBA" id="ARBA00022741"/>
    </source>
</evidence>
<evidence type="ECO:0000256" key="1">
    <source>
        <dbReference type="ARBA" id="ARBA00022598"/>
    </source>
</evidence>
<keyword evidence="1" id="KW-0436">Ligase</keyword>
<accession>A0A0D0N986</accession>
<proteinExistence type="predicted"/>
<dbReference type="InterPro" id="IPR052032">
    <property type="entry name" value="ATP-dep_AA_Ligase"/>
</dbReference>
<dbReference type="GO" id="GO:0016874">
    <property type="term" value="F:ligase activity"/>
    <property type="evidence" value="ECO:0007669"/>
    <property type="project" value="UniProtKB-KW"/>
</dbReference>